<name>A0A0E9UTP7_ANGAN</name>
<protein>
    <submittedName>
        <fullName evidence="1">Uncharacterized protein</fullName>
    </submittedName>
</protein>
<organism evidence="1">
    <name type="scientific">Anguilla anguilla</name>
    <name type="common">European freshwater eel</name>
    <name type="synonym">Muraena anguilla</name>
    <dbReference type="NCBI Taxonomy" id="7936"/>
    <lineage>
        <taxon>Eukaryota</taxon>
        <taxon>Metazoa</taxon>
        <taxon>Chordata</taxon>
        <taxon>Craniata</taxon>
        <taxon>Vertebrata</taxon>
        <taxon>Euteleostomi</taxon>
        <taxon>Actinopterygii</taxon>
        <taxon>Neopterygii</taxon>
        <taxon>Teleostei</taxon>
        <taxon>Anguilliformes</taxon>
        <taxon>Anguillidae</taxon>
        <taxon>Anguilla</taxon>
    </lineage>
</organism>
<evidence type="ECO:0000313" key="1">
    <source>
        <dbReference type="EMBL" id="JAH69131.1"/>
    </source>
</evidence>
<sequence length="45" mass="5546">MIGWSLIPHWFIFITSESPLPLKPSLLMHTTYIHILYYMHLRKYR</sequence>
<dbReference type="EMBL" id="GBXM01039446">
    <property type="protein sequence ID" value="JAH69131.1"/>
    <property type="molecule type" value="Transcribed_RNA"/>
</dbReference>
<accession>A0A0E9UTP7</accession>
<dbReference type="AlphaFoldDB" id="A0A0E9UTP7"/>
<reference evidence="1" key="1">
    <citation type="submission" date="2014-11" db="EMBL/GenBank/DDBJ databases">
        <authorList>
            <person name="Amaro Gonzalez C."/>
        </authorList>
    </citation>
    <scope>NUCLEOTIDE SEQUENCE</scope>
</reference>
<reference evidence="1" key="2">
    <citation type="journal article" date="2015" name="Fish Shellfish Immunol.">
        <title>Early steps in the European eel (Anguilla anguilla)-Vibrio vulnificus interaction in the gills: Role of the RtxA13 toxin.</title>
        <authorList>
            <person name="Callol A."/>
            <person name="Pajuelo D."/>
            <person name="Ebbesson L."/>
            <person name="Teles M."/>
            <person name="MacKenzie S."/>
            <person name="Amaro C."/>
        </authorList>
    </citation>
    <scope>NUCLEOTIDE SEQUENCE</scope>
</reference>
<proteinExistence type="predicted"/>